<protein>
    <recommendedName>
        <fullName evidence="5">Competence protein</fullName>
    </recommendedName>
</protein>
<dbReference type="Pfam" id="PF06054">
    <property type="entry name" value="CoiA_nuc"/>
    <property type="match status" value="1"/>
</dbReference>
<dbReference type="InterPro" id="IPR057253">
    <property type="entry name" value="CoiA-like_N"/>
</dbReference>
<dbReference type="Pfam" id="PF25164">
    <property type="entry name" value="CoiA_N"/>
    <property type="match status" value="1"/>
</dbReference>
<name>A0A2J9PL00_9LACT</name>
<dbReference type="EMBL" id="NBTM02000001">
    <property type="protein sequence ID" value="PNL91015.1"/>
    <property type="molecule type" value="Genomic_DNA"/>
</dbReference>
<evidence type="ECO:0008006" key="5">
    <source>
        <dbReference type="Google" id="ProtNLM"/>
    </source>
</evidence>
<dbReference type="AlphaFoldDB" id="A0A2J9PL00"/>
<organism evidence="3 4">
    <name type="scientific">Aerococcus viridans</name>
    <dbReference type="NCBI Taxonomy" id="1377"/>
    <lineage>
        <taxon>Bacteria</taxon>
        <taxon>Bacillati</taxon>
        <taxon>Bacillota</taxon>
        <taxon>Bacilli</taxon>
        <taxon>Lactobacillales</taxon>
        <taxon>Aerococcaceae</taxon>
        <taxon>Aerococcus</taxon>
    </lineage>
</organism>
<reference evidence="4" key="1">
    <citation type="submission" date="2017-12" db="EMBL/GenBank/DDBJ databases">
        <title>FDA dAtabase for Regulatory Grade micrObial Sequences (FDA-ARGOS): Supporting development and validation of Infectious Disease Dx tests.</title>
        <authorList>
            <person name="Hoffmann M."/>
            <person name="Allard M."/>
            <person name="Evans P."/>
            <person name="Brown E."/>
            <person name="Tallon L."/>
            <person name="Sadzewicz L."/>
            <person name="Sengamalay N."/>
            <person name="Ott S."/>
            <person name="Godinez A."/>
            <person name="Nagaraj S."/>
            <person name="Vavikolanu K."/>
            <person name="Aluvathingal J."/>
            <person name="Nadendla S."/>
            <person name="Sichtig H."/>
        </authorList>
    </citation>
    <scope>NUCLEOTIDE SEQUENCE [LARGE SCALE GENOMIC DNA]</scope>
    <source>
        <strain evidence="4">FDAARGOS_249</strain>
    </source>
</reference>
<evidence type="ECO:0000313" key="3">
    <source>
        <dbReference type="EMBL" id="PNL91015.1"/>
    </source>
</evidence>
<comment type="caution">
    <text evidence="3">The sequence shown here is derived from an EMBL/GenBank/DDBJ whole genome shotgun (WGS) entry which is preliminary data.</text>
</comment>
<accession>A0A2J9PL00</accession>
<sequence>MKFAQREDGSFIYAVDLIDENGNKLPTTEGYLCSQCKGPVYLKKGKDTKAHFAHYAKIIKDHNKVNESDIHFEQKTVIHDQLKKQEIEGFMEYPIENQVRRADIYVPNQSKVSHNTAIELQYAPILAENVYKRNADYQAVDCRVMWLLGYQSAYQSIFALNLKNTSSKTLNAVRPFMRYSYEFGFYLPFWHEGSGKVVLLTLNLYGQGQKQIRMSIERYIHYFNDHFTYEKGDFLTSLLFGKDSPIISLAPEDLDKFIKKVLVSPTANQQKILEIIYQRQVYLQEAPADLYTYQATAIFSKVADWAIILAYLAIYQKNDPEFERAHFAQFANVLFDNQLVIEHPLFTKEIIISWLMWLFANYENS</sequence>
<dbReference type="RefSeq" id="WP_083067772.1">
    <property type="nucleotide sequence ID" value="NZ_NBTM02000001.1"/>
</dbReference>
<dbReference type="InterPro" id="IPR010330">
    <property type="entry name" value="CoiA_nuc"/>
</dbReference>
<proteinExistence type="predicted"/>
<feature type="domain" description="Competence protein CoiA-like N-terminal" evidence="2">
    <location>
        <begin position="24"/>
        <end position="56"/>
    </location>
</feature>
<evidence type="ECO:0000259" key="2">
    <source>
        <dbReference type="Pfam" id="PF25164"/>
    </source>
</evidence>
<evidence type="ECO:0000313" key="4">
    <source>
        <dbReference type="Proteomes" id="UP000192813"/>
    </source>
</evidence>
<feature type="domain" description="Competence protein CoiA nuclease-like" evidence="1">
    <location>
        <begin position="67"/>
        <end position="200"/>
    </location>
</feature>
<dbReference type="Proteomes" id="UP000192813">
    <property type="component" value="Unassembled WGS sequence"/>
</dbReference>
<gene>
    <name evidence="3" type="ORF">A6J77_001610</name>
</gene>
<evidence type="ECO:0000259" key="1">
    <source>
        <dbReference type="Pfam" id="PF06054"/>
    </source>
</evidence>